<protein>
    <submittedName>
        <fullName evidence="8">Transcriptional repressor</fullName>
    </submittedName>
</protein>
<name>A0A431W5R8_9DEIO</name>
<comment type="caution">
    <text evidence="8">The sequence shown here is derived from an EMBL/GenBank/DDBJ whole genome shotgun (WGS) entry which is preliminary data.</text>
</comment>
<dbReference type="InterPro" id="IPR036388">
    <property type="entry name" value="WH-like_DNA-bd_sf"/>
</dbReference>
<evidence type="ECO:0000256" key="6">
    <source>
        <dbReference type="ARBA" id="ARBA00023163"/>
    </source>
</evidence>
<keyword evidence="3 7" id="KW-0862">Zinc</keyword>
<dbReference type="CDD" id="cd07153">
    <property type="entry name" value="Fur_like"/>
    <property type="match status" value="1"/>
</dbReference>
<dbReference type="GO" id="GO:0008270">
    <property type="term" value="F:zinc ion binding"/>
    <property type="evidence" value="ECO:0007669"/>
    <property type="project" value="TreeGrafter"/>
</dbReference>
<dbReference type="GO" id="GO:1900376">
    <property type="term" value="P:regulation of secondary metabolite biosynthetic process"/>
    <property type="evidence" value="ECO:0007669"/>
    <property type="project" value="TreeGrafter"/>
</dbReference>
<feature type="binding site" evidence="7">
    <location>
        <position position="84"/>
    </location>
    <ligand>
        <name>Zn(2+)</name>
        <dbReference type="ChEBI" id="CHEBI:29105"/>
    </ligand>
</feature>
<comment type="similarity">
    <text evidence="1">Belongs to the Fur family.</text>
</comment>
<reference evidence="8 9" key="1">
    <citation type="submission" date="2018-12" db="EMBL/GenBank/DDBJ databases">
        <title>Deinococcus radiophilus ATCC 27603 genome sequencing and assembly.</title>
        <authorList>
            <person name="Maclea K.S."/>
            <person name="Maynard C.R."/>
        </authorList>
    </citation>
    <scope>NUCLEOTIDE SEQUENCE [LARGE SCALE GENOMIC DNA]</scope>
    <source>
        <strain evidence="8 9">ATCC 27603</strain>
    </source>
</reference>
<evidence type="ECO:0000256" key="5">
    <source>
        <dbReference type="ARBA" id="ARBA00023125"/>
    </source>
</evidence>
<dbReference type="Proteomes" id="UP000277766">
    <property type="component" value="Unassembled WGS sequence"/>
</dbReference>
<dbReference type="SUPFAM" id="SSF46785">
    <property type="entry name" value="Winged helix' DNA-binding domain"/>
    <property type="match status" value="1"/>
</dbReference>
<dbReference type="PANTHER" id="PTHR33202:SF22">
    <property type="entry name" value="HYDROGEN PEROXIDE SENSITIVE REPRESSOR"/>
    <property type="match status" value="1"/>
</dbReference>
<organism evidence="8 9">
    <name type="scientific">Deinococcus radiophilus</name>
    <dbReference type="NCBI Taxonomy" id="32062"/>
    <lineage>
        <taxon>Bacteria</taxon>
        <taxon>Thermotogati</taxon>
        <taxon>Deinococcota</taxon>
        <taxon>Deinococci</taxon>
        <taxon>Deinococcales</taxon>
        <taxon>Deinococcaceae</taxon>
        <taxon>Deinococcus</taxon>
    </lineage>
</organism>
<evidence type="ECO:0000313" key="8">
    <source>
        <dbReference type="EMBL" id="RTR30848.1"/>
    </source>
</evidence>
<feature type="binding site" evidence="7">
    <location>
        <position position="87"/>
    </location>
    <ligand>
        <name>Zn(2+)</name>
        <dbReference type="ChEBI" id="CHEBI:29105"/>
    </ligand>
</feature>
<accession>A0A431W5R8</accession>
<dbReference type="InterPro" id="IPR043135">
    <property type="entry name" value="Fur_C"/>
</dbReference>
<dbReference type="GO" id="GO:0045892">
    <property type="term" value="P:negative regulation of DNA-templated transcription"/>
    <property type="evidence" value="ECO:0007669"/>
    <property type="project" value="TreeGrafter"/>
</dbReference>
<feature type="binding site" evidence="7">
    <location>
        <position position="123"/>
    </location>
    <ligand>
        <name>Zn(2+)</name>
        <dbReference type="ChEBI" id="CHEBI:29105"/>
    </ligand>
</feature>
<dbReference type="AlphaFoldDB" id="A0A431W5R8"/>
<dbReference type="GO" id="GO:0003700">
    <property type="term" value="F:DNA-binding transcription factor activity"/>
    <property type="evidence" value="ECO:0007669"/>
    <property type="project" value="InterPro"/>
</dbReference>
<keyword evidence="9" id="KW-1185">Reference proteome</keyword>
<keyword evidence="5" id="KW-0238">DNA-binding</keyword>
<dbReference type="PANTHER" id="PTHR33202">
    <property type="entry name" value="ZINC UPTAKE REGULATION PROTEIN"/>
    <property type="match status" value="1"/>
</dbReference>
<evidence type="ECO:0000256" key="7">
    <source>
        <dbReference type="PIRSR" id="PIRSR602481-1"/>
    </source>
</evidence>
<evidence type="ECO:0000313" key="9">
    <source>
        <dbReference type="Proteomes" id="UP000277766"/>
    </source>
</evidence>
<evidence type="ECO:0000256" key="1">
    <source>
        <dbReference type="ARBA" id="ARBA00007957"/>
    </source>
</evidence>
<keyword evidence="4" id="KW-0805">Transcription regulation</keyword>
<dbReference type="EMBL" id="RXPE01000001">
    <property type="protein sequence ID" value="RTR30848.1"/>
    <property type="molecule type" value="Genomic_DNA"/>
</dbReference>
<sequence length="151" mass="16500">MTMVRQTKQRQAVIEVLRAARCHPDAAWIHSEVRKLQPTVSLGTVYRTLDALVRDGVAVTIERASGATCYDFRHTGADHHHAVCRQCGAIFDIDAELIPQLPAGAFPQGFRVTDVRLEFMGICPHCEVPDSELAESQGTVQTLPHTAAGAL</sequence>
<keyword evidence="2" id="KW-0678">Repressor</keyword>
<keyword evidence="7" id="KW-0479">Metal-binding</keyword>
<feature type="binding site" evidence="7">
    <location>
        <position position="126"/>
    </location>
    <ligand>
        <name>Zn(2+)</name>
        <dbReference type="ChEBI" id="CHEBI:29105"/>
    </ligand>
</feature>
<dbReference type="Gene3D" id="3.30.1490.190">
    <property type="match status" value="1"/>
</dbReference>
<dbReference type="Pfam" id="PF01475">
    <property type="entry name" value="FUR"/>
    <property type="match status" value="1"/>
</dbReference>
<dbReference type="RefSeq" id="WP_126350876.1">
    <property type="nucleotide sequence ID" value="NZ_CP086380.1"/>
</dbReference>
<dbReference type="InterPro" id="IPR036390">
    <property type="entry name" value="WH_DNA-bd_sf"/>
</dbReference>
<evidence type="ECO:0000256" key="3">
    <source>
        <dbReference type="ARBA" id="ARBA00022833"/>
    </source>
</evidence>
<proteinExistence type="inferred from homology"/>
<dbReference type="InterPro" id="IPR002481">
    <property type="entry name" value="FUR"/>
</dbReference>
<dbReference type="Gene3D" id="1.10.10.10">
    <property type="entry name" value="Winged helix-like DNA-binding domain superfamily/Winged helix DNA-binding domain"/>
    <property type="match status" value="1"/>
</dbReference>
<dbReference type="GO" id="GO:0000976">
    <property type="term" value="F:transcription cis-regulatory region binding"/>
    <property type="evidence" value="ECO:0007669"/>
    <property type="project" value="TreeGrafter"/>
</dbReference>
<gene>
    <name evidence="8" type="ORF">EJ104_00935</name>
</gene>
<keyword evidence="6" id="KW-0804">Transcription</keyword>
<dbReference type="OrthoDB" id="8659436at2"/>
<evidence type="ECO:0000256" key="2">
    <source>
        <dbReference type="ARBA" id="ARBA00022491"/>
    </source>
</evidence>
<comment type="cofactor">
    <cofactor evidence="7">
        <name>Zn(2+)</name>
        <dbReference type="ChEBI" id="CHEBI:29105"/>
    </cofactor>
    <text evidence="7">Binds 1 zinc ion per subunit.</text>
</comment>
<evidence type="ECO:0000256" key="4">
    <source>
        <dbReference type="ARBA" id="ARBA00023015"/>
    </source>
</evidence>